<dbReference type="GO" id="GO:0005576">
    <property type="term" value="C:extracellular region"/>
    <property type="evidence" value="ECO:0007669"/>
    <property type="project" value="UniProtKB-SubCell"/>
</dbReference>
<dbReference type="PROSITE" id="PS00155">
    <property type="entry name" value="CUTINASE_1"/>
    <property type="match status" value="1"/>
</dbReference>
<feature type="disulfide bond" evidence="11">
    <location>
        <begin position="86"/>
        <end position="162"/>
    </location>
</feature>
<comment type="similarity">
    <text evidence="2 12">Belongs to the cutinase family.</text>
</comment>
<keyword evidence="5 12" id="KW-0964">Secreted</keyword>
<dbReference type="PANTHER" id="PTHR48250:SF1">
    <property type="entry name" value="CUTINASE"/>
    <property type="match status" value="1"/>
</dbReference>
<dbReference type="GO" id="GO:0072330">
    <property type="term" value="P:monocarboxylic acid biosynthetic process"/>
    <property type="evidence" value="ECO:0007669"/>
    <property type="project" value="UniProtKB-ARBA"/>
</dbReference>
<dbReference type="InterPro" id="IPR043580">
    <property type="entry name" value="CUTINASE_1"/>
</dbReference>
<dbReference type="GO" id="GO:0017000">
    <property type="term" value="P:antibiotic biosynthetic process"/>
    <property type="evidence" value="ECO:0007669"/>
    <property type="project" value="UniProtKB-ARBA"/>
</dbReference>
<keyword evidence="14" id="KW-1185">Reference proteome</keyword>
<evidence type="ECO:0000256" key="12">
    <source>
        <dbReference type="RuleBase" id="RU361263"/>
    </source>
</evidence>
<feature type="active site" evidence="10">
    <location>
        <position position="225"/>
    </location>
</feature>
<evidence type="ECO:0000256" key="7">
    <source>
        <dbReference type="ARBA" id="ARBA00022801"/>
    </source>
</evidence>
<keyword evidence="6 12" id="KW-0732">Signal</keyword>
<dbReference type="SUPFAM" id="SSF53474">
    <property type="entry name" value="alpha/beta-Hydrolases"/>
    <property type="match status" value="1"/>
</dbReference>
<evidence type="ECO:0000256" key="3">
    <source>
        <dbReference type="ARBA" id="ARBA00013095"/>
    </source>
</evidence>
<dbReference type="GO" id="GO:0016052">
    <property type="term" value="P:carbohydrate catabolic process"/>
    <property type="evidence" value="ECO:0007669"/>
    <property type="project" value="TreeGrafter"/>
</dbReference>
<evidence type="ECO:0000256" key="11">
    <source>
        <dbReference type="PIRSR" id="PIRSR611150-2"/>
    </source>
</evidence>
<evidence type="ECO:0000256" key="5">
    <source>
        <dbReference type="ARBA" id="ARBA00022525"/>
    </source>
</evidence>
<evidence type="ECO:0000313" key="14">
    <source>
        <dbReference type="Proteomes" id="UP000042958"/>
    </source>
</evidence>
<dbReference type="STRING" id="104259.A0A0F7TF91"/>
<evidence type="ECO:0000256" key="10">
    <source>
        <dbReference type="PIRSR" id="PIRSR611150-1"/>
    </source>
</evidence>
<comment type="catalytic activity">
    <reaction evidence="9 12">
        <text>cutin + H2O = cutin monomers.</text>
        <dbReference type="EC" id="3.1.1.74"/>
    </reaction>
</comment>
<feature type="chain" id="PRO_5005117347" description="Cutinase" evidence="12">
    <location>
        <begin position="20"/>
        <end position="255"/>
    </location>
</feature>
<dbReference type="InterPro" id="IPR011150">
    <property type="entry name" value="Cutinase_monf"/>
</dbReference>
<proteinExistence type="inferred from homology"/>
<comment type="subcellular location">
    <subcellularLocation>
        <location evidence="1 12">Secreted</location>
    </subcellularLocation>
</comment>
<evidence type="ECO:0000256" key="6">
    <source>
        <dbReference type="ARBA" id="ARBA00022729"/>
    </source>
</evidence>
<keyword evidence="4 12" id="KW-0719">Serine esterase</keyword>
<evidence type="ECO:0000313" key="13">
    <source>
        <dbReference type="EMBL" id="CEJ53658.1"/>
    </source>
</evidence>
<keyword evidence="8 11" id="KW-1015">Disulfide bond</keyword>
<dbReference type="Pfam" id="PF01083">
    <property type="entry name" value="Cutinase"/>
    <property type="match status" value="1"/>
</dbReference>
<dbReference type="PANTHER" id="PTHR48250">
    <property type="entry name" value="CUTINASE 2-RELATED"/>
    <property type="match status" value="1"/>
</dbReference>
<feature type="disulfide bond" evidence="11">
    <location>
        <begin position="221"/>
        <end position="228"/>
    </location>
</feature>
<protein>
    <recommendedName>
        <fullName evidence="3 12">Cutinase</fullName>
        <ecNumber evidence="3 12">3.1.1.74</ecNumber>
    </recommendedName>
</protein>
<dbReference type="EMBL" id="CDHK01000001">
    <property type="protein sequence ID" value="CEJ53658.1"/>
    <property type="molecule type" value="Genomic_DNA"/>
</dbReference>
<dbReference type="Proteomes" id="UP000042958">
    <property type="component" value="Unassembled WGS sequence"/>
</dbReference>
<name>A0A0F7TF91_PENBI</name>
<reference evidence="14" key="1">
    <citation type="journal article" date="2015" name="Genome Announc.">
        <title>Draft genome sequence of the fungus Penicillium brasilianum MG11.</title>
        <authorList>
            <person name="Horn F."/>
            <person name="Linde J."/>
            <person name="Mattern D.J."/>
            <person name="Walther G."/>
            <person name="Guthke R."/>
            <person name="Brakhage A.A."/>
            <person name="Valiante V."/>
        </authorList>
    </citation>
    <scope>NUCLEOTIDE SEQUENCE [LARGE SCALE GENOMIC DNA]</scope>
    <source>
        <strain evidence="14">MG11</strain>
    </source>
</reference>
<evidence type="ECO:0000256" key="1">
    <source>
        <dbReference type="ARBA" id="ARBA00004613"/>
    </source>
</evidence>
<sequence>MFCKLENLVLLFIALNTYAFPLAEPNEVTIKERGAGLNSFLSILLSHLPAINTSITDATQIITGFDNILGALTGAQETYNELGGTCTEWTVIFARGTAEPGNVGVLVGPPLFEALDDKFGASALTIQGVNDYSASVQGYLAGGDSNGSAEMARQIKSAKSQCPHTKLIASGYSQGCQIVHKAIAQLDSSTASWISSVLLFGDPLQGQALNGVSQSRVFTACHALDDICKNGILIGPSHLTYAVDVVSAVNFAASR</sequence>
<evidence type="ECO:0000256" key="8">
    <source>
        <dbReference type="ARBA" id="ARBA00023157"/>
    </source>
</evidence>
<dbReference type="SMART" id="SM01110">
    <property type="entry name" value="Cutinase"/>
    <property type="match status" value="1"/>
</dbReference>
<feature type="signal peptide" evidence="12">
    <location>
        <begin position="1"/>
        <end position="19"/>
    </location>
</feature>
<dbReference type="GO" id="GO:0050525">
    <property type="term" value="F:cutinase activity"/>
    <property type="evidence" value="ECO:0007669"/>
    <property type="project" value="UniProtKB-UniRule"/>
</dbReference>
<dbReference type="InterPro" id="IPR029058">
    <property type="entry name" value="AB_hydrolase_fold"/>
</dbReference>
<accession>A0A0F7TF91</accession>
<feature type="active site" description="Nucleophile" evidence="10">
    <location>
        <position position="173"/>
    </location>
</feature>
<feature type="active site" description="Proton donor/acceptor" evidence="10">
    <location>
        <position position="238"/>
    </location>
</feature>
<dbReference type="InterPro" id="IPR000675">
    <property type="entry name" value="Cutinase/axe"/>
</dbReference>
<evidence type="ECO:0000256" key="4">
    <source>
        <dbReference type="ARBA" id="ARBA00022487"/>
    </source>
</evidence>
<organism evidence="13 14">
    <name type="scientific">Penicillium brasilianum</name>
    <dbReference type="NCBI Taxonomy" id="104259"/>
    <lineage>
        <taxon>Eukaryota</taxon>
        <taxon>Fungi</taxon>
        <taxon>Dikarya</taxon>
        <taxon>Ascomycota</taxon>
        <taxon>Pezizomycotina</taxon>
        <taxon>Eurotiomycetes</taxon>
        <taxon>Eurotiomycetidae</taxon>
        <taxon>Eurotiales</taxon>
        <taxon>Aspergillaceae</taxon>
        <taxon>Penicillium</taxon>
    </lineage>
</organism>
<keyword evidence="7 12" id="KW-0378">Hydrolase</keyword>
<comment type="function">
    <text evidence="12">Catalyzes the hydrolysis of complex carboxylic polyesters found in the cell wall of plants. Degrades cutin, a macromolecule that forms the structure of the plant cuticle.</text>
</comment>
<gene>
    <name evidence="13" type="ORF">PMG11_00008</name>
</gene>
<dbReference type="EC" id="3.1.1.74" evidence="3 12"/>
<dbReference type="OrthoDB" id="3225429at2759"/>
<evidence type="ECO:0000256" key="9">
    <source>
        <dbReference type="ARBA" id="ARBA00034045"/>
    </source>
</evidence>
<dbReference type="PRINTS" id="PR00129">
    <property type="entry name" value="CUTINASE"/>
</dbReference>
<dbReference type="AlphaFoldDB" id="A0A0F7TF91"/>
<dbReference type="Gene3D" id="3.40.50.1820">
    <property type="entry name" value="alpha/beta hydrolase"/>
    <property type="match status" value="1"/>
</dbReference>
<evidence type="ECO:0000256" key="2">
    <source>
        <dbReference type="ARBA" id="ARBA00007534"/>
    </source>
</evidence>